<feature type="transmembrane region" description="Helical" evidence="1">
    <location>
        <begin position="5"/>
        <end position="22"/>
    </location>
</feature>
<evidence type="ECO:0000313" key="8">
    <source>
        <dbReference type="Proteomes" id="UP000189137"/>
    </source>
</evidence>
<dbReference type="Proteomes" id="UP000878956">
    <property type="component" value="Unassembled WGS sequence"/>
</dbReference>
<dbReference type="RefSeq" id="WP_004454952.1">
    <property type="nucleotide sequence ID" value="NZ_AP031492.1"/>
</dbReference>
<dbReference type="EMBL" id="LK933316">
    <property type="protein sequence ID" value="CDT64000.1"/>
    <property type="molecule type" value="Genomic_DNA"/>
</dbReference>
<sequence>MDRVFFVAVIIGITSRIIMLNLDQKQYPTQPNVLLSQLILAFVASSLGALLVPALINRSYTSITFLSLAAEQFRQVRANRRNTLQNLEEVQLVKRGAAFIEEIARTYEVRNYMCIVTSFLTIGLYYVILAETKISEGMSLVISSICGLVLAFILKKLLTRKSIGDIADVMPAEISFVDESILKVGDLKGITNIGLKSDREVYINRGVGIQIIPKNKDYANAGILFDSGQRQAIVYNIYSRLGLYGDYGEPSFVPLPRRNKEDESIMIAYLPVDKNVEKVMEAVKSCPILSSSKGKNLSLKNYKIGKKGSA</sequence>
<dbReference type="EMBL" id="LK932407">
    <property type="protein sequence ID" value="CDS88594.1"/>
    <property type="molecule type" value="Genomic_DNA"/>
</dbReference>
<dbReference type="Pfam" id="PF14045">
    <property type="entry name" value="YIEGIA"/>
    <property type="match status" value="1"/>
</dbReference>
<dbReference type="EMBL" id="FUPS01000005">
    <property type="protein sequence ID" value="SJS32893.1"/>
    <property type="molecule type" value="Genomic_DNA"/>
</dbReference>
<dbReference type="InterPro" id="IPR025918">
    <property type="entry name" value="YIEGIA"/>
</dbReference>
<evidence type="ECO:0000313" key="3">
    <source>
        <dbReference type="EMBL" id="CDS88594.1"/>
    </source>
</evidence>
<keyword evidence="1" id="KW-1133">Transmembrane helix</keyword>
<evidence type="ECO:0000313" key="7">
    <source>
        <dbReference type="EMBL" id="VFD29059.1"/>
    </source>
</evidence>
<evidence type="ECO:0000313" key="4">
    <source>
        <dbReference type="EMBL" id="CDT64000.1"/>
    </source>
</evidence>
<gene>
    <name evidence="4" type="ORF">BN1095_620029</name>
    <name evidence="2" type="ORF">BN1096_520064</name>
    <name evidence="3" type="ORF">BN1097_680120</name>
    <name evidence="5" type="ORF">KRM00_002328</name>
    <name evidence="7" type="ORF">SAMEA1402399_00091</name>
    <name evidence="6" type="ORF">SAMEA3375112_01850</name>
</gene>
<evidence type="ECO:0000313" key="2">
    <source>
        <dbReference type="EMBL" id="CDS85043.1"/>
    </source>
</evidence>
<proteinExistence type="predicted"/>
<organism evidence="4">
    <name type="scientific">Clostridioides difficile</name>
    <name type="common">Peptoclostridium difficile</name>
    <dbReference type="NCBI Taxonomy" id="1496"/>
    <lineage>
        <taxon>Bacteria</taxon>
        <taxon>Bacillati</taxon>
        <taxon>Bacillota</taxon>
        <taxon>Clostridia</taxon>
        <taxon>Peptostreptococcales</taxon>
        <taxon>Peptostreptococcaceae</taxon>
        <taxon>Clostridioides</taxon>
    </lineage>
</organism>
<dbReference type="Proteomes" id="UP000189137">
    <property type="component" value="Unassembled WGS sequence"/>
</dbReference>
<dbReference type="EMBL" id="LK932505">
    <property type="protein sequence ID" value="CDS85043.1"/>
    <property type="molecule type" value="Genomic_DNA"/>
</dbReference>
<feature type="transmembrane region" description="Helical" evidence="1">
    <location>
        <begin position="134"/>
        <end position="154"/>
    </location>
</feature>
<reference evidence="7 9" key="3">
    <citation type="submission" date="2019-02" db="EMBL/GenBank/DDBJ databases">
        <authorList>
            <consortium name="Pathogen Informatics"/>
        </authorList>
    </citation>
    <scope>NUCLEOTIDE SEQUENCE [LARGE SCALE GENOMIC DNA]</scope>
    <source>
        <strain evidence="9">clo34</strain>
        <strain evidence="7">Clo34</strain>
        <strain evidence="6 8">VRECD0157</strain>
    </source>
</reference>
<evidence type="ECO:0000313" key="6">
    <source>
        <dbReference type="EMBL" id="SJS32893.1"/>
    </source>
</evidence>
<evidence type="ECO:0000256" key="1">
    <source>
        <dbReference type="SAM" id="Phobius"/>
    </source>
</evidence>
<name>A0A031WB22_CLODI</name>
<keyword evidence="1" id="KW-0812">Transmembrane</keyword>
<dbReference type="PATRIC" id="fig|1496.1371.peg.1502"/>
<dbReference type="KEGG" id="pdf:CD630DERM_26350"/>
<dbReference type="AlphaFoldDB" id="A0A031WB22"/>
<reference evidence="4" key="1">
    <citation type="submission" date="2014-07" db="EMBL/GenBank/DDBJ databases">
        <authorList>
            <person name="Monot Marc"/>
        </authorList>
    </citation>
    <scope>NUCLEOTIDE SEQUENCE</scope>
    <source>
        <strain evidence="4">7032989</strain>
        <strain evidence="3">7032994</strain>
    </source>
</reference>
<dbReference type="GeneID" id="66355037"/>
<keyword evidence="1" id="KW-0472">Membrane</keyword>
<reference evidence="5" key="2">
    <citation type="journal article" date="2018" name="Genome Biol.">
        <title>SKESA: strategic k-mer extension for scrupulous assemblies.</title>
        <authorList>
            <person name="Souvorov A."/>
            <person name="Agarwala R."/>
            <person name="Lipman D.J."/>
        </authorList>
    </citation>
    <scope>NUCLEOTIDE SEQUENCE</scope>
    <source>
        <strain evidence="5">HN1000</strain>
    </source>
</reference>
<feature type="transmembrane region" description="Helical" evidence="1">
    <location>
        <begin position="109"/>
        <end position="128"/>
    </location>
</feature>
<feature type="transmembrane region" description="Helical" evidence="1">
    <location>
        <begin position="34"/>
        <end position="56"/>
    </location>
</feature>
<evidence type="ECO:0000313" key="5">
    <source>
        <dbReference type="EMBL" id="HBH1542836.1"/>
    </source>
</evidence>
<dbReference type="EMBL" id="CAADAN010000001">
    <property type="protein sequence ID" value="VFD29059.1"/>
    <property type="molecule type" value="Genomic_DNA"/>
</dbReference>
<protein>
    <submittedName>
        <fullName evidence="7">Membrane protein</fullName>
    </submittedName>
    <submittedName>
        <fullName evidence="5">YIEGIA family protein</fullName>
    </submittedName>
</protein>
<accession>A0A031WB22</accession>
<reference evidence="5" key="4">
    <citation type="submission" date="2021-06" db="EMBL/GenBank/DDBJ databases">
        <authorList>
            <consortium name="NCBI Pathogen Detection Project"/>
        </authorList>
    </citation>
    <scope>NUCLEOTIDE SEQUENCE</scope>
    <source>
        <strain evidence="5">HN1000</strain>
    </source>
</reference>
<dbReference type="EMBL" id="DAEPXK010000024">
    <property type="protein sequence ID" value="HBH1542836.1"/>
    <property type="molecule type" value="Genomic_DNA"/>
</dbReference>
<evidence type="ECO:0000313" key="9">
    <source>
        <dbReference type="Proteomes" id="UP000411588"/>
    </source>
</evidence>
<dbReference type="Proteomes" id="UP000411588">
    <property type="component" value="Unassembled WGS sequence"/>
</dbReference>